<dbReference type="Proteomes" id="UP001516400">
    <property type="component" value="Unassembled WGS sequence"/>
</dbReference>
<dbReference type="EMBL" id="JABFTP020000144">
    <property type="protein sequence ID" value="KAL3283154.1"/>
    <property type="molecule type" value="Genomic_DNA"/>
</dbReference>
<evidence type="ECO:0000313" key="2">
    <source>
        <dbReference type="Proteomes" id="UP001516400"/>
    </source>
</evidence>
<comment type="caution">
    <text evidence="1">The sequence shown here is derived from an EMBL/GenBank/DDBJ whole genome shotgun (WGS) entry which is preliminary data.</text>
</comment>
<dbReference type="AlphaFoldDB" id="A0ABD2NWR8"/>
<proteinExistence type="predicted"/>
<organism evidence="1 2">
    <name type="scientific">Cryptolaemus montrouzieri</name>
    <dbReference type="NCBI Taxonomy" id="559131"/>
    <lineage>
        <taxon>Eukaryota</taxon>
        <taxon>Metazoa</taxon>
        <taxon>Ecdysozoa</taxon>
        <taxon>Arthropoda</taxon>
        <taxon>Hexapoda</taxon>
        <taxon>Insecta</taxon>
        <taxon>Pterygota</taxon>
        <taxon>Neoptera</taxon>
        <taxon>Endopterygota</taxon>
        <taxon>Coleoptera</taxon>
        <taxon>Polyphaga</taxon>
        <taxon>Cucujiformia</taxon>
        <taxon>Coccinelloidea</taxon>
        <taxon>Coccinellidae</taxon>
        <taxon>Scymninae</taxon>
        <taxon>Scymnini</taxon>
        <taxon>Cryptolaemus</taxon>
    </lineage>
</organism>
<sequence>MLVLYADTTAKTQNDTLMIQKRESVVCLERWFNVDRLSLNRTKTEETVFILRDIDRRADDGLDTDSVRLLDLRLNNTFTFEVYVGDVVKKLNKSSHELFQSHCNYGLLAWGQSPCAF</sequence>
<name>A0ABD2NWR8_9CUCU</name>
<evidence type="ECO:0000313" key="1">
    <source>
        <dbReference type="EMBL" id="KAL3283154.1"/>
    </source>
</evidence>
<reference evidence="1 2" key="1">
    <citation type="journal article" date="2021" name="BMC Biol.">
        <title>Horizontally acquired antibacterial genes associated with adaptive radiation of ladybird beetles.</title>
        <authorList>
            <person name="Li H.S."/>
            <person name="Tang X.F."/>
            <person name="Huang Y.H."/>
            <person name="Xu Z.Y."/>
            <person name="Chen M.L."/>
            <person name="Du X.Y."/>
            <person name="Qiu B.Y."/>
            <person name="Chen P.T."/>
            <person name="Zhang W."/>
            <person name="Slipinski A."/>
            <person name="Escalona H.E."/>
            <person name="Waterhouse R.M."/>
            <person name="Zwick A."/>
            <person name="Pang H."/>
        </authorList>
    </citation>
    <scope>NUCLEOTIDE SEQUENCE [LARGE SCALE GENOMIC DNA]</scope>
    <source>
        <strain evidence="1">SYSU2018</strain>
    </source>
</reference>
<gene>
    <name evidence="1" type="ORF">HHI36_006307</name>
</gene>
<keyword evidence="2" id="KW-1185">Reference proteome</keyword>
<protein>
    <submittedName>
        <fullName evidence="1">Uncharacterized protein</fullName>
    </submittedName>
</protein>
<accession>A0ABD2NWR8</accession>